<dbReference type="Pfam" id="PF12680">
    <property type="entry name" value="SnoaL_2"/>
    <property type="match status" value="1"/>
</dbReference>
<feature type="domain" description="SnoaL-like" evidence="1">
    <location>
        <begin position="7"/>
        <end position="116"/>
    </location>
</feature>
<dbReference type="RefSeq" id="WP_304376381.1">
    <property type="nucleotide sequence ID" value="NZ_JAUOZU010000007.1"/>
</dbReference>
<organism evidence="2 3">
    <name type="scientific">Rhizobium alvei</name>
    <dbReference type="NCBI Taxonomy" id="1132659"/>
    <lineage>
        <taxon>Bacteria</taxon>
        <taxon>Pseudomonadati</taxon>
        <taxon>Pseudomonadota</taxon>
        <taxon>Alphaproteobacteria</taxon>
        <taxon>Hyphomicrobiales</taxon>
        <taxon>Rhizobiaceae</taxon>
        <taxon>Rhizobium/Agrobacterium group</taxon>
        <taxon>Rhizobium</taxon>
    </lineage>
</organism>
<evidence type="ECO:0000259" key="1">
    <source>
        <dbReference type="Pfam" id="PF12680"/>
    </source>
</evidence>
<sequence length="141" mass="16434">MKRDQFDQYIRRFNAEDPTAFDDFIAPDMKMLNGALEFTGIAGMRDHYENKIWPFFKEELNVLRFVSDEKHIGIQMWTHFTARVDGDTLFGPVRKGDTYDYRGLIMYDINESGRFSSIIVSYNSFVNTKVSGEVIEMGLPH</sequence>
<evidence type="ECO:0000313" key="2">
    <source>
        <dbReference type="EMBL" id="MDO6964473.1"/>
    </source>
</evidence>
<dbReference type="SUPFAM" id="SSF54427">
    <property type="entry name" value="NTF2-like"/>
    <property type="match status" value="1"/>
</dbReference>
<proteinExistence type="predicted"/>
<dbReference type="EMBL" id="JAUOZU010000007">
    <property type="protein sequence ID" value="MDO6964473.1"/>
    <property type="molecule type" value="Genomic_DNA"/>
</dbReference>
<reference evidence="2" key="2">
    <citation type="submission" date="2023-07" db="EMBL/GenBank/DDBJ databases">
        <authorList>
            <person name="Shen H."/>
        </authorList>
    </citation>
    <scope>NUCLEOTIDE SEQUENCE</scope>
    <source>
        <strain evidence="2">TNR-22</strain>
    </source>
</reference>
<accession>A0ABT8YLF3</accession>
<name>A0ABT8YLF3_9HYPH</name>
<keyword evidence="3" id="KW-1185">Reference proteome</keyword>
<reference evidence="2" key="1">
    <citation type="journal article" date="2015" name="Int. J. Syst. Evol. Microbiol.">
        <title>Rhizobium alvei sp. nov., isolated from a freshwater river.</title>
        <authorList>
            <person name="Sheu S.Y."/>
            <person name="Huang H.W."/>
            <person name="Young C.C."/>
            <person name="Chen W.M."/>
        </authorList>
    </citation>
    <scope>NUCLEOTIDE SEQUENCE</scope>
    <source>
        <strain evidence="2">TNR-22</strain>
    </source>
</reference>
<protein>
    <submittedName>
        <fullName evidence="2">Nuclear transport factor 2 family protein</fullName>
    </submittedName>
</protein>
<comment type="caution">
    <text evidence="2">The sequence shown here is derived from an EMBL/GenBank/DDBJ whole genome shotgun (WGS) entry which is preliminary data.</text>
</comment>
<dbReference type="InterPro" id="IPR037401">
    <property type="entry name" value="SnoaL-like"/>
</dbReference>
<dbReference type="Gene3D" id="3.10.450.50">
    <property type="match status" value="1"/>
</dbReference>
<dbReference type="Proteomes" id="UP001174932">
    <property type="component" value="Unassembled WGS sequence"/>
</dbReference>
<gene>
    <name evidence="2" type="ORF">Q4481_10935</name>
</gene>
<dbReference type="InterPro" id="IPR032710">
    <property type="entry name" value="NTF2-like_dom_sf"/>
</dbReference>
<evidence type="ECO:0000313" key="3">
    <source>
        <dbReference type="Proteomes" id="UP001174932"/>
    </source>
</evidence>